<feature type="transmembrane region" description="Helical" evidence="1">
    <location>
        <begin position="20"/>
        <end position="38"/>
    </location>
</feature>
<keyword evidence="1" id="KW-0812">Transmembrane</keyword>
<evidence type="ECO:0008006" key="4">
    <source>
        <dbReference type="Google" id="ProtNLM"/>
    </source>
</evidence>
<keyword evidence="1" id="KW-0472">Membrane</keyword>
<organism evidence="2 3">
    <name type="scientific">Colletotrichum navitas</name>
    <dbReference type="NCBI Taxonomy" id="681940"/>
    <lineage>
        <taxon>Eukaryota</taxon>
        <taxon>Fungi</taxon>
        <taxon>Dikarya</taxon>
        <taxon>Ascomycota</taxon>
        <taxon>Pezizomycotina</taxon>
        <taxon>Sordariomycetes</taxon>
        <taxon>Hypocreomycetidae</taxon>
        <taxon>Glomerellales</taxon>
        <taxon>Glomerellaceae</taxon>
        <taxon>Colletotrichum</taxon>
        <taxon>Colletotrichum graminicola species complex</taxon>
    </lineage>
</organism>
<name>A0AAD8PT41_9PEZI</name>
<dbReference type="Proteomes" id="UP001230504">
    <property type="component" value="Unassembled WGS sequence"/>
</dbReference>
<protein>
    <recommendedName>
        <fullName evidence="4">AtmA protein</fullName>
    </recommendedName>
</protein>
<feature type="transmembrane region" description="Helical" evidence="1">
    <location>
        <begin position="221"/>
        <end position="240"/>
    </location>
</feature>
<evidence type="ECO:0000313" key="3">
    <source>
        <dbReference type="Proteomes" id="UP001230504"/>
    </source>
</evidence>
<feature type="transmembrane region" description="Helical" evidence="1">
    <location>
        <begin position="136"/>
        <end position="158"/>
    </location>
</feature>
<dbReference type="EMBL" id="JAHLJV010000059">
    <property type="protein sequence ID" value="KAK1580091.1"/>
    <property type="molecule type" value="Genomic_DNA"/>
</dbReference>
<feature type="transmembrane region" description="Helical" evidence="1">
    <location>
        <begin position="382"/>
        <end position="408"/>
    </location>
</feature>
<reference evidence="2" key="1">
    <citation type="submission" date="2021-06" db="EMBL/GenBank/DDBJ databases">
        <title>Comparative genomics, transcriptomics and evolutionary studies reveal genomic signatures of adaptation to plant cell wall in hemibiotrophic fungi.</title>
        <authorList>
            <consortium name="DOE Joint Genome Institute"/>
            <person name="Baroncelli R."/>
            <person name="Diaz J.F."/>
            <person name="Benocci T."/>
            <person name="Peng M."/>
            <person name="Battaglia E."/>
            <person name="Haridas S."/>
            <person name="Andreopoulos W."/>
            <person name="Labutti K."/>
            <person name="Pangilinan J."/>
            <person name="Floch G.L."/>
            <person name="Makela M.R."/>
            <person name="Henrissat B."/>
            <person name="Grigoriev I.V."/>
            <person name="Crouch J.A."/>
            <person name="De Vries R.P."/>
            <person name="Sukno S.A."/>
            <person name="Thon M.R."/>
        </authorList>
    </citation>
    <scope>NUCLEOTIDE SEQUENCE</scope>
    <source>
        <strain evidence="2">CBS 125086</strain>
    </source>
</reference>
<feature type="transmembrane region" description="Helical" evidence="1">
    <location>
        <begin position="71"/>
        <end position="90"/>
    </location>
</feature>
<feature type="transmembrane region" description="Helical" evidence="1">
    <location>
        <begin position="102"/>
        <end position="120"/>
    </location>
</feature>
<evidence type="ECO:0000256" key="1">
    <source>
        <dbReference type="SAM" id="Phobius"/>
    </source>
</evidence>
<keyword evidence="1" id="KW-1133">Transmembrane helix</keyword>
<feature type="transmembrane region" description="Helical" evidence="1">
    <location>
        <begin position="342"/>
        <end position="362"/>
    </location>
</feature>
<evidence type="ECO:0000313" key="2">
    <source>
        <dbReference type="EMBL" id="KAK1580091.1"/>
    </source>
</evidence>
<sequence>MDPARHQDRHHRNGAALTPAVRLVLYSLSIAGGMQLWGRSLVDGTLVKLLSAVHGPDPYQLPGTQTQLKSSFTGVFAIDYLLRILVVFFWEVADGSHPASSAIGLYFLGQYFSVLLVFYLEDSRHGARPSYVRPTLWLLLFQATGIGCAGPLWVLSHLGASNGGSVGRMSSLKDSLERAAPLSSPHVPFLILAALVMGYAAPASLMLLPSPRVLSADSKQFALVLWNIFPIWVLAALLGLRSVLPLARSSQQQPAGSFKDAAAVTQLRTNRRYIANMALVYAPALIVSVYSHIAVLAATVSTRLFPALFRPEHLASLTPWEVFVPPLSVVAGQTVGDGTRSFMLWDQVFGYGTVGIVMLLRLRSAADAVGRPLGSVKMVTGILLASLVAGPGSACLLACWVSELLLLLG</sequence>
<accession>A0AAD8PT41</accession>
<proteinExistence type="predicted"/>
<feature type="transmembrane region" description="Helical" evidence="1">
    <location>
        <begin position="179"/>
        <end position="201"/>
    </location>
</feature>
<dbReference type="AlphaFoldDB" id="A0AAD8PT41"/>
<keyword evidence="3" id="KW-1185">Reference proteome</keyword>
<comment type="caution">
    <text evidence="2">The sequence shown here is derived from an EMBL/GenBank/DDBJ whole genome shotgun (WGS) entry which is preliminary data.</text>
</comment>
<feature type="transmembrane region" description="Helical" evidence="1">
    <location>
        <begin position="278"/>
        <end position="300"/>
    </location>
</feature>
<gene>
    <name evidence="2" type="ORF">LY79DRAFT_672127</name>
</gene>
<dbReference type="RefSeq" id="XP_060411159.1">
    <property type="nucleotide sequence ID" value="XM_060564009.1"/>
</dbReference>
<dbReference type="GeneID" id="85448249"/>